<keyword evidence="4" id="KW-1185">Reference proteome</keyword>
<dbReference type="PANTHER" id="PTHR48080">
    <property type="entry name" value="D-GALACTONATE DEHYDRATASE-RELATED"/>
    <property type="match status" value="1"/>
</dbReference>
<keyword evidence="1 3" id="KW-0456">Lyase</keyword>
<evidence type="ECO:0000259" key="2">
    <source>
        <dbReference type="SMART" id="SM00922"/>
    </source>
</evidence>
<dbReference type="EMBL" id="SBLB01000003">
    <property type="protein sequence ID" value="RYC69385.1"/>
    <property type="molecule type" value="Genomic_DNA"/>
</dbReference>
<dbReference type="InterPro" id="IPR034593">
    <property type="entry name" value="DgoD-like"/>
</dbReference>
<evidence type="ECO:0000313" key="3">
    <source>
        <dbReference type="EMBL" id="RYC69385.1"/>
    </source>
</evidence>
<comment type="caution">
    <text evidence="3">The sequence shown here is derived from an EMBL/GenBank/DDBJ whole genome shotgun (WGS) entry which is preliminary data.</text>
</comment>
<gene>
    <name evidence="3" type="ORF">EQG79_12295</name>
</gene>
<name>A0A4Q2UP58_9BACT</name>
<proteinExistence type="predicted"/>
<dbReference type="Pfam" id="PF13378">
    <property type="entry name" value="MR_MLE_C"/>
    <property type="match status" value="1"/>
</dbReference>
<dbReference type="InterPro" id="IPR018110">
    <property type="entry name" value="Mandel_Rmase/mucon_lact_enz_CS"/>
</dbReference>
<dbReference type="EC" id="4.2.1.6" evidence="3"/>
<evidence type="ECO:0000256" key="1">
    <source>
        <dbReference type="ARBA" id="ARBA00023239"/>
    </source>
</evidence>
<dbReference type="InterPro" id="IPR013341">
    <property type="entry name" value="Mandelate_racemase_N_dom"/>
</dbReference>
<dbReference type="InterPro" id="IPR013342">
    <property type="entry name" value="Mandelate_racemase_C"/>
</dbReference>
<organism evidence="3 4">
    <name type="scientific">Spirosoma sordidisoli</name>
    <dbReference type="NCBI Taxonomy" id="2502893"/>
    <lineage>
        <taxon>Bacteria</taxon>
        <taxon>Pseudomonadati</taxon>
        <taxon>Bacteroidota</taxon>
        <taxon>Cytophagia</taxon>
        <taxon>Cytophagales</taxon>
        <taxon>Cytophagaceae</taxon>
        <taxon>Spirosoma</taxon>
    </lineage>
</organism>
<dbReference type="InterPro" id="IPR029017">
    <property type="entry name" value="Enolase-like_N"/>
</dbReference>
<evidence type="ECO:0000313" key="4">
    <source>
        <dbReference type="Proteomes" id="UP000290407"/>
    </source>
</evidence>
<dbReference type="InterPro" id="IPR029065">
    <property type="entry name" value="Enolase_C-like"/>
</dbReference>
<dbReference type="SMART" id="SM00922">
    <property type="entry name" value="MR_MLE"/>
    <property type="match status" value="1"/>
</dbReference>
<dbReference type="NCBIfam" id="NF010624">
    <property type="entry name" value="PRK14017.1"/>
    <property type="match status" value="1"/>
</dbReference>
<dbReference type="GO" id="GO:0009063">
    <property type="term" value="P:amino acid catabolic process"/>
    <property type="evidence" value="ECO:0007669"/>
    <property type="project" value="InterPro"/>
</dbReference>
<accession>A0A4Q2UP58</accession>
<dbReference type="Pfam" id="PF02746">
    <property type="entry name" value="MR_MLE_N"/>
    <property type="match status" value="1"/>
</dbReference>
<dbReference type="SUPFAM" id="SSF54826">
    <property type="entry name" value="Enolase N-terminal domain-like"/>
    <property type="match status" value="1"/>
</dbReference>
<dbReference type="AlphaFoldDB" id="A0A4Q2UP58"/>
<reference evidence="3 4" key="1">
    <citation type="submission" date="2019-01" db="EMBL/GenBank/DDBJ databases">
        <title>Spirosoma flava sp. nov., a propanil-degrading bacterium isolated from herbicide-contaminated soil.</title>
        <authorList>
            <person name="Zhang L."/>
            <person name="Jiang J.-D."/>
        </authorList>
    </citation>
    <scope>NUCLEOTIDE SEQUENCE [LARGE SCALE GENOMIC DNA]</scope>
    <source>
        <strain evidence="3 4">TY50</strain>
    </source>
</reference>
<dbReference type="Proteomes" id="UP000290407">
    <property type="component" value="Unassembled WGS sequence"/>
</dbReference>
<dbReference type="GO" id="GO:0008869">
    <property type="term" value="F:galactonate dehydratase activity"/>
    <property type="evidence" value="ECO:0007669"/>
    <property type="project" value="UniProtKB-EC"/>
</dbReference>
<dbReference type="PANTHER" id="PTHR48080:SF2">
    <property type="entry name" value="D-GALACTONATE DEHYDRATASE"/>
    <property type="match status" value="1"/>
</dbReference>
<protein>
    <submittedName>
        <fullName evidence="3">Galactonate dehydratase</fullName>
        <ecNumber evidence="3">4.2.1.6</ecNumber>
    </submittedName>
</protein>
<dbReference type="SFLD" id="SFLDS00001">
    <property type="entry name" value="Enolase"/>
    <property type="match status" value="1"/>
</dbReference>
<feature type="domain" description="Mandelate racemase/muconate lactonizing enzyme C-terminal" evidence="2">
    <location>
        <begin position="132"/>
        <end position="237"/>
    </location>
</feature>
<dbReference type="GO" id="GO:0016854">
    <property type="term" value="F:racemase and epimerase activity"/>
    <property type="evidence" value="ECO:0007669"/>
    <property type="project" value="UniProtKB-ARBA"/>
</dbReference>
<sequence length="389" mass="43595">MKITAIETYICHAYRTNWVFVRVMTNIDGLYGIGEATLEHNELTVAQQCRELERIFVGKDPRNIERLWHEAYRDVYWRGGSVLMSALSGVEMALWDITAKDLGVPVYRLMGGKVRDSVPCYANGWFAPAKTPEQFAEKAAFAIQQGFKALKWDPFGAAYLSMNRVEFDGALAVVAAVREATRGKADIIIEGHGRFDIPTAVRIGHALEKFEPLWFEEPLPPENLEGLAEVKRRVNVPIAAGERLYNRWNFRSLFELRAADFVQPDVSHAGGLAETKKIAAMAEAYHLPVCPHNPIGPVANAATLQLAACVPNFYLLETMNTDVPWRSEITTEAVQFVNGEMIIPDKPGLGIDLNLTEIAKHPFDPRPLRHYKGTLTEIRPADAQSYFIN</sequence>
<dbReference type="InterPro" id="IPR036849">
    <property type="entry name" value="Enolase-like_C_sf"/>
</dbReference>
<dbReference type="CDD" id="cd03316">
    <property type="entry name" value="MR_like"/>
    <property type="match status" value="1"/>
</dbReference>
<dbReference type="SUPFAM" id="SSF51604">
    <property type="entry name" value="Enolase C-terminal domain-like"/>
    <property type="match status" value="1"/>
</dbReference>
<dbReference type="PROSITE" id="PS00908">
    <property type="entry name" value="MR_MLE_1"/>
    <property type="match status" value="1"/>
</dbReference>
<dbReference type="Gene3D" id="3.30.390.10">
    <property type="entry name" value="Enolase-like, N-terminal domain"/>
    <property type="match status" value="1"/>
</dbReference>
<dbReference type="Gene3D" id="3.20.20.120">
    <property type="entry name" value="Enolase-like C-terminal domain"/>
    <property type="match status" value="1"/>
</dbReference>
<dbReference type="RefSeq" id="WP_077921040.1">
    <property type="nucleotide sequence ID" value="NZ_SBLB01000003.1"/>
</dbReference>
<dbReference type="SFLD" id="SFLDG00179">
    <property type="entry name" value="mandelate_racemase"/>
    <property type="match status" value="1"/>
</dbReference>